<evidence type="ECO:0000313" key="6">
    <source>
        <dbReference type="EMBL" id="KAJ1918336.1"/>
    </source>
</evidence>
<comment type="caution">
    <text evidence="6">The sequence shown here is derived from an EMBL/GenBank/DDBJ whole genome shotgun (WGS) entry which is preliminary data.</text>
</comment>
<dbReference type="GO" id="GO:0005789">
    <property type="term" value="C:endoplasmic reticulum membrane"/>
    <property type="evidence" value="ECO:0007669"/>
    <property type="project" value="InterPro"/>
</dbReference>
<evidence type="ECO:0000256" key="2">
    <source>
        <dbReference type="ARBA" id="ARBA00022692"/>
    </source>
</evidence>
<feature type="transmembrane region" description="Helical" evidence="5">
    <location>
        <begin position="34"/>
        <end position="51"/>
    </location>
</feature>
<evidence type="ECO:0000256" key="3">
    <source>
        <dbReference type="ARBA" id="ARBA00022989"/>
    </source>
</evidence>
<dbReference type="GO" id="GO:0044183">
    <property type="term" value="F:protein folding chaperone"/>
    <property type="evidence" value="ECO:0007669"/>
    <property type="project" value="InterPro"/>
</dbReference>
<dbReference type="Proteomes" id="UP001150538">
    <property type="component" value="Unassembled WGS sequence"/>
</dbReference>
<comment type="subcellular location">
    <subcellularLocation>
        <location evidence="1">Membrane</location>
    </subcellularLocation>
</comment>
<name>A0A9W8A4Z1_9FUNG</name>
<accession>A0A9W8A4Z1</accession>
<evidence type="ECO:0000256" key="1">
    <source>
        <dbReference type="ARBA" id="ARBA00004370"/>
    </source>
</evidence>
<sequence length="87" mass="9327">MAETNSNSLVKGNDPRRSDSVVKYLPAEHPDDGSGLYASVAYITSFAALIIKIKWLAWISVFAAVISIGTYRASTSANKGSNLSTFL</sequence>
<evidence type="ECO:0000313" key="7">
    <source>
        <dbReference type="Proteomes" id="UP001150538"/>
    </source>
</evidence>
<dbReference type="Pfam" id="PF03669">
    <property type="entry name" value="ASTER"/>
    <property type="match status" value="1"/>
</dbReference>
<keyword evidence="3 5" id="KW-1133">Transmembrane helix</keyword>
<dbReference type="OrthoDB" id="284718at2759"/>
<organism evidence="6 7">
    <name type="scientific">Mycoemilia scoparia</name>
    <dbReference type="NCBI Taxonomy" id="417184"/>
    <lineage>
        <taxon>Eukaryota</taxon>
        <taxon>Fungi</taxon>
        <taxon>Fungi incertae sedis</taxon>
        <taxon>Zoopagomycota</taxon>
        <taxon>Kickxellomycotina</taxon>
        <taxon>Kickxellomycetes</taxon>
        <taxon>Kickxellales</taxon>
        <taxon>Kickxellaceae</taxon>
        <taxon>Mycoemilia</taxon>
    </lineage>
</organism>
<dbReference type="EMBL" id="JANBPU010000048">
    <property type="protein sequence ID" value="KAJ1918336.1"/>
    <property type="molecule type" value="Genomic_DNA"/>
</dbReference>
<protein>
    <submittedName>
        <fullName evidence="6">Uncharacterized protein</fullName>
    </submittedName>
</protein>
<evidence type="ECO:0000256" key="5">
    <source>
        <dbReference type="SAM" id="Phobius"/>
    </source>
</evidence>
<keyword evidence="2 5" id="KW-0812">Transmembrane</keyword>
<evidence type="ECO:0000256" key="4">
    <source>
        <dbReference type="ARBA" id="ARBA00023136"/>
    </source>
</evidence>
<proteinExistence type="predicted"/>
<dbReference type="AlphaFoldDB" id="A0A9W8A4Z1"/>
<dbReference type="GO" id="GO:0045048">
    <property type="term" value="P:protein insertion into ER membrane"/>
    <property type="evidence" value="ECO:0007669"/>
    <property type="project" value="InterPro"/>
</dbReference>
<keyword evidence="4 5" id="KW-0472">Membrane</keyword>
<reference evidence="6" key="1">
    <citation type="submission" date="2022-07" db="EMBL/GenBank/DDBJ databases">
        <title>Phylogenomic reconstructions and comparative analyses of Kickxellomycotina fungi.</title>
        <authorList>
            <person name="Reynolds N.K."/>
            <person name="Stajich J.E."/>
            <person name="Barry K."/>
            <person name="Grigoriev I.V."/>
            <person name="Crous P."/>
            <person name="Smith M.E."/>
        </authorList>
    </citation>
    <scope>NUCLEOTIDE SEQUENCE</scope>
    <source>
        <strain evidence="6">NBRC 100468</strain>
    </source>
</reference>
<keyword evidence="7" id="KW-1185">Reference proteome</keyword>
<dbReference type="InterPro" id="IPR005351">
    <property type="entry name" value="ASTER"/>
</dbReference>
<gene>
    <name evidence="6" type="ORF">H4219_002661</name>
</gene>